<evidence type="ECO:0000313" key="4">
    <source>
        <dbReference type="Proteomes" id="UP000434925"/>
    </source>
</evidence>
<name>A0A0J6JV66_9PSED</name>
<accession>A0A0J6JV66</accession>
<sequence>MSALEKALIELRRIHKKLQLDGSFEKNGQVNATWPQTLERSVETDFFYDNYEPVGVEIETGLTSIRFFDLNTLEDDQVGYKWDGNSNKSQLNPRWPASFVVFMDDIGGGKPVIAVTDIEGTPVFASYDVAWPFKIADSLADFFFAFAKLIEVVHGKFEIFEIYNDDDELSSKFVKLLTKEVSPLLGEENFERFFDYFYG</sequence>
<dbReference type="Proteomes" id="UP000182814">
    <property type="component" value="Chromosome I"/>
</dbReference>
<evidence type="ECO:0000313" key="1">
    <source>
        <dbReference type="EMBL" id="KAB0495551.1"/>
    </source>
</evidence>
<organism evidence="2 3">
    <name type="scientific">Pseudomonas lini</name>
    <dbReference type="NCBI Taxonomy" id="163011"/>
    <lineage>
        <taxon>Bacteria</taxon>
        <taxon>Pseudomonadati</taxon>
        <taxon>Pseudomonadota</taxon>
        <taxon>Gammaproteobacteria</taxon>
        <taxon>Pseudomonadales</taxon>
        <taxon>Pseudomonadaceae</taxon>
        <taxon>Pseudomonas</taxon>
    </lineage>
</organism>
<proteinExistence type="predicted"/>
<dbReference type="AlphaFoldDB" id="A0A0J6JV66"/>
<dbReference type="RefSeq" id="WP_048397921.1">
    <property type="nucleotide sequence ID" value="NZ_JYLB01000019.1"/>
</dbReference>
<dbReference type="EMBL" id="LT629746">
    <property type="protein sequence ID" value="SDS29265.1"/>
    <property type="molecule type" value="Genomic_DNA"/>
</dbReference>
<protein>
    <recommendedName>
        <fullName evidence="5">SMI1/KNR4 family protein</fullName>
    </recommendedName>
</protein>
<dbReference type="EMBL" id="VZPO01000020">
    <property type="protein sequence ID" value="KAB0495551.1"/>
    <property type="molecule type" value="Genomic_DNA"/>
</dbReference>
<evidence type="ECO:0008006" key="5">
    <source>
        <dbReference type="Google" id="ProtNLM"/>
    </source>
</evidence>
<evidence type="ECO:0000313" key="3">
    <source>
        <dbReference type="Proteomes" id="UP000182814"/>
    </source>
</evidence>
<dbReference type="Proteomes" id="UP000434925">
    <property type="component" value="Unassembled WGS sequence"/>
</dbReference>
<reference evidence="2" key="2">
    <citation type="submission" date="2016-10" db="EMBL/GenBank/DDBJ databases">
        <authorList>
            <person name="de Groot N.N."/>
        </authorList>
    </citation>
    <scope>NUCLEOTIDE SEQUENCE [LARGE SCALE GENOMIC DNA]</scope>
    <source>
        <strain evidence="2">BS3782</strain>
    </source>
</reference>
<evidence type="ECO:0000313" key="2">
    <source>
        <dbReference type="EMBL" id="SDS29265.1"/>
    </source>
</evidence>
<reference evidence="3" key="1">
    <citation type="submission" date="2016-10" db="EMBL/GenBank/DDBJ databases">
        <authorList>
            <person name="Varghese N."/>
            <person name="Submissions S."/>
        </authorList>
    </citation>
    <scope>NUCLEOTIDE SEQUENCE [LARGE SCALE GENOMIC DNA]</scope>
    <source>
        <strain evidence="3">BS3782</strain>
    </source>
</reference>
<dbReference type="PATRIC" id="fig|163011.3.peg.929"/>
<reference evidence="1 4" key="3">
    <citation type="submission" date="2019-09" db="EMBL/GenBank/DDBJ databases">
        <title>Draft genome sequences of 48 bacterial type strains from the CCUG.</title>
        <authorList>
            <person name="Tunovic T."/>
            <person name="Pineiro-Iglesias B."/>
            <person name="Unosson C."/>
            <person name="Inganas E."/>
            <person name="Ohlen M."/>
            <person name="Cardew S."/>
            <person name="Jensie-Markopoulos S."/>
            <person name="Salva-Serra F."/>
            <person name="Jaen-Luchoro D."/>
            <person name="Karlsson R."/>
            <person name="Svensson-Stadler L."/>
            <person name="Chun J."/>
            <person name="Moore E."/>
        </authorList>
    </citation>
    <scope>NUCLEOTIDE SEQUENCE [LARGE SCALE GENOMIC DNA]</scope>
    <source>
        <strain evidence="1 4">CCUG 51522</strain>
    </source>
</reference>
<keyword evidence="3" id="KW-1185">Reference proteome</keyword>
<gene>
    <name evidence="1" type="ORF">F7R14_30530</name>
    <name evidence="2" type="ORF">SAMN04490191_1133</name>
</gene>